<evidence type="ECO:0000313" key="3">
    <source>
        <dbReference type="Proteomes" id="UP000253153"/>
    </source>
</evidence>
<dbReference type="Pfam" id="PF06985">
    <property type="entry name" value="HET"/>
    <property type="match status" value="1"/>
</dbReference>
<proteinExistence type="predicted"/>
<protein>
    <recommendedName>
        <fullName evidence="1">Heterokaryon incompatibility domain-containing protein</fullName>
    </recommendedName>
</protein>
<dbReference type="PANTHER" id="PTHR24148:SF73">
    <property type="entry name" value="HET DOMAIN PROTEIN (AFU_ORTHOLOGUE AFUA_8G01020)"/>
    <property type="match status" value="1"/>
</dbReference>
<keyword evidence="3" id="KW-1185">Reference proteome</keyword>
<organism evidence="2 3">
    <name type="scientific">Fusarium coffeatum</name>
    <dbReference type="NCBI Taxonomy" id="231269"/>
    <lineage>
        <taxon>Eukaryota</taxon>
        <taxon>Fungi</taxon>
        <taxon>Dikarya</taxon>
        <taxon>Ascomycota</taxon>
        <taxon>Pezizomycotina</taxon>
        <taxon>Sordariomycetes</taxon>
        <taxon>Hypocreomycetidae</taxon>
        <taxon>Hypocreales</taxon>
        <taxon>Nectriaceae</taxon>
        <taxon>Fusarium</taxon>
        <taxon>Fusarium incarnatum-equiseti species complex</taxon>
    </lineage>
</organism>
<dbReference type="InterPro" id="IPR052895">
    <property type="entry name" value="HetReg/Transcr_Mod"/>
</dbReference>
<evidence type="ECO:0000259" key="1">
    <source>
        <dbReference type="Pfam" id="PF06985"/>
    </source>
</evidence>
<name>A0A366R749_9HYPO</name>
<comment type="caution">
    <text evidence="2">The sequence shown here is derived from an EMBL/GenBank/DDBJ whole genome shotgun (WGS) entry which is preliminary data.</text>
</comment>
<dbReference type="AlphaFoldDB" id="A0A366R749"/>
<dbReference type="EMBL" id="QKXC01000205">
    <property type="protein sequence ID" value="RBR12150.1"/>
    <property type="molecule type" value="Genomic_DNA"/>
</dbReference>
<gene>
    <name evidence="2" type="ORF">FIESC28_08784</name>
</gene>
<reference evidence="2 3" key="1">
    <citation type="submission" date="2018-06" db="EMBL/GenBank/DDBJ databases">
        <title>Fusarium incarnatum-equiseti species complex species 28.</title>
        <authorList>
            <person name="Gardiner D.M."/>
        </authorList>
    </citation>
    <scope>NUCLEOTIDE SEQUENCE [LARGE SCALE GENOMIC DNA]</scope>
    <source>
        <strain evidence="2 3">FIESC_28</strain>
    </source>
</reference>
<dbReference type="OrthoDB" id="2157530at2759"/>
<accession>A0A366R749</accession>
<evidence type="ECO:0000313" key="2">
    <source>
        <dbReference type="EMBL" id="RBR12150.1"/>
    </source>
</evidence>
<dbReference type="InterPro" id="IPR010730">
    <property type="entry name" value="HET"/>
</dbReference>
<sequence length="905" mass="102318">MDWHDPDCRRIDPIPFDGKLWTCQACGTIGPLEFSVDHVADPVAASVNEEEEHPSEAIAPLSWPSCVNYLTETSEENIKKVLQEVKASQGMVCTGITHQTATVSDAYGREIQAVIYPEFTKASHIRILELLPASLEKALEGRLLVVDVDKPPAYEALSYTWANADNDASLCQRIFIGRGNRALPITSSCHQALRHLRQELESVFVWVDSICINQSDLDERSYQVAMMDDIFSKATVVHAYVGENQDNGINAISLLKGIAESTDPRMTQFANHASIILDPFFERPFFSRLWVVQEVLLARTVVLHCADESTPITFNTIAKARISGVVVPWWTTHIGTIGPYVKSDLVKVLAATASCRMTDLRDKIYGLLGLVDLEEADILKANYNLMVREVYIGTAAYLIQRKGRPEILELTESLTNMKQRKTYGIPSWVPMWDLQERPFVVADISQRLGDIQNGINEASDRIAALLVPSSTSSQPIWSRSMKSLRKNVTLSTSEIETGEPDPERYYRAVDAETGCLITSGYEIAELKRTDFIRLSPNSTIDGVHRENHYRVLRQGVVTLAVSGPMATLRNTPERILVSSDFLALVKIPGCKTLFVADKHIRRDNVITYKLIYPCASAIIYSIGKQHLYSKHPEFDRTCILEATYPLTLDIITFLYQWRYLIQPREDGLITCNSADSFLMNQRMDAMNLYSRYAVITEIESPSVSEDDVTAWRLQLEEDPDWTSKHESSLVDDFFTELLGLEHFWSVQIFEKLAELDLSAAQDDLTYCGKVLETFSTVDDSQKQPHRRKEKSGKIEAEISGWKAAWGLLFKRFNGLISIALKQESSLFPRSVDDIFELPESWLGSYKNKQELVGVLRERYMRCTRLLSWTIDSAQAFKDAMEALEGRREILGMFGVGRENEKIIIE</sequence>
<dbReference type="Proteomes" id="UP000253153">
    <property type="component" value="Unassembled WGS sequence"/>
</dbReference>
<dbReference type="RefSeq" id="XP_031013051.1">
    <property type="nucleotide sequence ID" value="XM_031162922.1"/>
</dbReference>
<dbReference type="GeneID" id="41998218"/>
<dbReference type="PANTHER" id="PTHR24148">
    <property type="entry name" value="ANKYRIN REPEAT DOMAIN-CONTAINING PROTEIN 39 HOMOLOG-RELATED"/>
    <property type="match status" value="1"/>
</dbReference>
<feature type="domain" description="Heterokaryon incompatibility" evidence="1">
    <location>
        <begin position="154"/>
        <end position="294"/>
    </location>
</feature>